<evidence type="ECO:0000313" key="2">
    <source>
        <dbReference type="EMBL" id="EGZ50639.1"/>
    </source>
</evidence>
<organism evidence="2 3">
    <name type="scientific">Neisseria wadsworthii 9715</name>
    <dbReference type="NCBI Taxonomy" id="1030841"/>
    <lineage>
        <taxon>Bacteria</taxon>
        <taxon>Pseudomonadati</taxon>
        <taxon>Pseudomonadota</taxon>
        <taxon>Betaproteobacteria</taxon>
        <taxon>Neisseriales</taxon>
        <taxon>Neisseriaceae</taxon>
        <taxon>Neisseria</taxon>
    </lineage>
</organism>
<name>G4CN29_9NEIS</name>
<proteinExistence type="predicted"/>
<evidence type="ECO:0000259" key="1">
    <source>
        <dbReference type="Pfam" id="PF13229"/>
    </source>
</evidence>
<dbReference type="AlphaFoldDB" id="G4CN29"/>
<keyword evidence="3" id="KW-1185">Reference proteome</keyword>
<dbReference type="InterPro" id="IPR039448">
    <property type="entry name" value="Beta_helix"/>
</dbReference>
<dbReference type="PATRIC" id="fig|1030841.3.peg.480"/>
<protein>
    <recommendedName>
        <fullName evidence="1">Right handed beta helix domain-containing protein</fullName>
    </recommendedName>
</protein>
<accession>G4CN29</accession>
<dbReference type="Proteomes" id="UP000005336">
    <property type="component" value="Unassembled WGS sequence"/>
</dbReference>
<dbReference type="SMART" id="SM00710">
    <property type="entry name" value="PbH1"/>
    <property type="match status" value="6"/>
</dbReference>
<dbReference type="STRING" id="1030841.HMPREF9370_0488"/>
<dbReference type="Gene3D" id="2.160.20.10">
    <property type="entry name" value="Single-stranded right-handed beta-helix, Pectin lyase-like"/>
    <property type="match status" value="1"/>
</dbReference>
<dbReference type="InterPro" id="IPR006626">
    <property type="entry name" value="PbH1"/>
</dbReference>
<dbReference type="OrthoDB" id="8607025at2"/>
<dbReference type="Pfam" id="PF13229">
    <property type="entry name" value="Beta_helix"/>
    <property type="match status" value="1"/>
</dbReference>
<dbReference type="InterPro" id="IPR012334">
    <property type="entry name" value="Pectin_lyas_fold"/>
</dbReference>
<reference evidence="2 3" key="1">
    <citation type="submission" date="2011-06" db="EMBL/GenBank/DDBJ databases">
        <authorList>
            <person name="Muzny D."/>
            <person name="Qin X."/>
            <person name="Deng J."/>
            <person name="Jiang H."/>
            <person name="Liu Y."/>
            <person name="Qu J."/>
            <person name="Song X.-Z."/>
            <person name="Zhang L."/>
            <person name="Thornton R."/>
            <person name="Coyle M."/>
            <person name="Francisco L."/>
            <person name="Jackson L."/>
            <person name="Javaid M."/>
            <person name="Korchina V."/>
            <person name="Kovar C."/>
            <person name="Mata R."/>
            <person name="Mathew T."/>
            <person name="Ngo R."/>
            <person name="Nguyen L."/>
            <person name="Nguyen N."/>
            <person name="Okwuonu G."/>
            <person name="Ongeri F."/>
            <person name="Pham C."/>
            <person name="Simmons D."/>
            <person name="Wilczek-Boney K."/>
            <person name="Hale W."/>
            <person name="Jakkamsetti A."/>
            <person name="Pham P."/>
            <person name="Ruth R."/>
            <person name="San Lucas F."/>
            <person name="Warren J."/>
            <person name="Zhang J."/>
            <person name="Zhao Z."/>
            <person name="Zhou C."/>
            <person name="Zhu D."/>
            <person name="Lee S."/>
            <person name="Bess C."/>
            <person name="Blankenburg K."/>
            <person name="Forbes L."/>
            <person name="Fu Q."/>
            <person name="Gubbala S."/>
            <person name="Hirani K."/>
            <person name="Jayaseelan J.C."/>
            <person name="Lara F."/>
            <person name="Munidasa M."/>
            <person name="Palculict T."/>
            <person name="Patil S."/>
            <person name="Pu L.-L."/>
            <person name="Saada N."/>
            <person name="Tang L."/>
            <person name="Weissenberger G."/>
            <person name="Zhu Y."/>
            <person name="Hemphill L."/>
            <person name="Shang Y."/>
            <person name="Youmans B."/>
            <person name="Ayvaz T."/>
            <person name="Ross M."/>
            <person name="Santibanez J."/>
            <person name="Aqrawi P."/>
            <person name="Gross S."/>
            <person name="Joshi V."/>
            <person name="Fowler G."/>
            <person name="Nazareth L."/>
            <person name="Reid J."/>
            <person name="Worley K."/>
            <person name="Petrosino J."/>
            <person name="Highlander S."/>
            <person name="Gibbs R."/>
        </authorList>
    </citation>
    <scope>NUCLEOTIDE SEQUENCE [LARGE SCALE GENOMIC DNA]</scope>
    <source>
        <strain evidence="2 3">9715</strain>
    </source>
</reference>
<dbReference type="HOGENOM" id="CLU_019117_0_0_4"/>
<dbReference type="EMBL" id="AGAZ01000022">
    <property type="protein sequence ID" value="EGZ50639.1"/>
    <property type="molecule type" value="Genomic_DNA"/>
</dbReference>
<gene>
    <name evidence="2" type="ORF">HMPREF9370_0488</name>
</gene>
<comment type="caution">
    <text evidence="2">The sequence shown here is derived from an EMBL/GenBank/DDBJ whole genome shotgun (WGS) entry which is preliminary data.</text>
</comment>
<dbReference type="SUPFAM" id="SSF51126">
    <property type="entry name" value="Pectin lyase-like"/>
    <property type="match status" value="1"/>
</dbReference>
<sequence length="743" mass="81606">MMITFKNIPNKTILEIIMATYTIHKHAKYGKYVNFLDFKTKTNTNSQAIEEALKAAHKENAAVYLKGTLKIDKQIVIDASKKNVTGLFGDGMGKTKIVFDKPQKGIMNPNTNDDDLRSEAGILIDGQNGKTIADLSVQYTGEFYRTGQSYFGKVNGILVNDADNTLISKVEVYGANRAGVLFTSTSAVASGAKNNLITGKITEDKLPTGDNNKIVDSYLHHNRVAGALVAYQKNFTAEGNKLAWNGHKNDGGTGYGIATQAGSYNNRITFSKNTTDHNYRKGIDSHDGNNIVIKDNTLNGDRLYGIAVENRQFSTDRVVITGNKINQDPSFRLGIDDDINPKIRTDYADYRGIKLENKAQPWQDFHNPLKGDFTISNNTINGIQDGTGLTRAIEVRNNEKEVSYNLKILNNNIKGHSADNLISIFGNSDNPKTNIKETGAGSGVIQIRGNTMEMGKISDTPISIKEENTNGRLHGTIGIEQNKIVIQQSNGSPEGASITSNAENILVRNNTFELHGTVDKPVININGLSSGQKGVFNLLSNKFITDMASSSFKSGYWIKTQNVIDKIVGNTHNGTNITNKISPTAKKFVLSQDEDLHLSIAEPTAQKAGRNKFKFSMPIKESDDTIEQNNISEKNEVNDIGQTVIRSGQSEAVTLYRPALIALDNNKSLKSFSIKSLDDQTKESHLLTLKNLLSSPKILNIEDSNIGIKELSNLNKLAFEYSVTGITKLREDSLIKDESSNII</sequence>
<evidence type="ECO:0000313" key="3">
    <source>
        <dbReference type="Proteomes" id="UP000005336"/>
    </source>
</evidence>
<feature type="domain" description="Right handed beta helix" evidence="1">
    <location>
        <begin position="155"/>
        <end position="325"/>
    </location>
</feature>
<dbReference type="InterPro" id="IPR011050">
    <property type="entry name" value="Pectin_lyase_fold/virulence"/>
</dbReference>